<evidence type="ECO:0000256" key="1">
    <source>
        <dbReference type="SAM" id="Phobius"/>
    </source>
</evidence>
<evidence type="ECO:0000313" key="2">
    <source>
        <dbReference type="EMBL" id="SPF32642.1"/>
    </source>
</evidence>
<keyword evidence="1" id="KW-0812">Transmembrane</keyword>
<protein>
    <submittedName>
        <fullName evidence="2">Uncharacterized protein</fullName>
    </submittedName>
</protein>
<accession>A0A2U3JYY8</accession>
<feature type="transmembrane region" description="Helical" evidence="1">
    <location>
        <begin position="6"/>
        <end position="25"/>
    </location>
</feature>
<dbReference type="EMBL" id="OMOD01000010">
    <property type="protein sequence ID" value="SPF32642.1"/>
    <property type="molecule type" value="Genomic_DNA"/>
</dbReference>
<feature type="transmembrane region" description="Helical" evidence="1">
    <location>
        <begin position="71"/>
        <end position="96"/>
    </location>
</feature>
<feature type="transmembrane region" description="Helical" evidence="1">
    <location>
        <begin position="37"/>
        <end position="59"/>
    </location>
</feature>
<dbReference type="AlphaFoldDB" id="A0A2U3JYY8"/>
<name>A0A2U3JYY8_9BACT</name>
<keyword evidence="1" id="KW-1133">Transmembrane helix</keyword>
<organism evidence="2 3">
    <name type="scientific">Candidatus Sulfotelmatobacter kueseliae</name>
    <dbReference type="NCBI Taxonomy" id="2042962"/>
    <lineage>
        <taxon>Bacteria</taxon>
        <taxon>Pseudomonadati</taxon>
        <taxon>Acidobacteriota</taxon>
        <taxon>Terriglobia</taxon>
        <taxon>Terriglobales</taxon>
        <taxon>Candidatus Korobacteraceae</taxon>
        <taxon>Candidatus Sulfotelmatobacter</taxon>
    </lineage>
</organism>
<keyword evidence="1" id="KW-0472">Membrane</keyword>
<dbReference type="Proteomes" id="UP000238701">
    <property type="component" value="Unassembled WGS sequence"/>
</dbReference>
<proteinExistence type="predicted"/>
<evidence type="ECO:0000313" key="3">
    <source>
        <dbReference type="Proteomes" id="UP000238701"/>
    </source>
</evidence>
<gene>
    <name evidence="2" type="ORF">SBA1_1070002</name>
</gene>
<reference evidence="3" key="1">
    <citation type="submission" date="2018-02" db="EMBL/GenBank/DDBJ databases">
        <authorList>
            <person name="Hausmann B."/>
        </authorList>
    </citation>
    <scope>NUCLEOTIDE SEQUENCE [LARGE SCALE GENOMIC DNA]</scope>
    <source>
        <strain evidence="3">Peat soil MAG SbA1</strain>
    </source>
</reference>
<sequence>MGYLRALLSVVAALFLAMLGPPLFYSLRNNARATGLAAFRVFTPSVGILAILFFALFFAASRLNSKWVRVLLFWTPVTIISTLGFGFLVLVAILWLRVPKG</sequence>